<dbReference type="Proteomes" id="UP001215280">
    <property type="component" value="Unassembled WGS sequence"/>
</dbReference>
<organism evidence="9 10">
    <name type="scientific">Mycena maculata</name>
    <dbReference type="NCBI Taxonomy" id="230809"/>
    <lineage>
        <taxon>Eukaryota</taxon>
        <taxon>Fungi</taxon>
        <taxon>Dikarya</taxon>
        <taxon>Basidiomycota</taxon>
        <taxon>Agaricomycotina</taxon>
        <taxon>Agaricomycetes</taxon>
        <taxon>Agaricomycetidae</taxon>
        <taxon>Agaricales</taxon>
        <taxon>Marasmiineae</taxon>
        <taxon>Mycenaceae</taxon>
        <taxon>Mycena</taxon>
    </lineage>
</organism>
<dbReference type="Pfam" id="PF03719">
    <property type="entry name" value="Ribosomal_S5_C"/>
    <property type="match status" value="1"/>
</dbReference>
<evidence type="ECO:0000256" key="7">
    <source>
        <dbReference type="SAM" id="MobiDB-lite"/>
    </source>
</evidence>
<dbReference type="InterPro" id="IPR014721">
    <property type="entry name" value="Ribsml_uS5_D2-typ_fold_subgr"/>
</dbReference>
<proteinExistence type="inferred from homology"/>
<dbReference type="FunFam" id="3.30.230.10:FF:000002">
    <property type="entry name" value="30S ribosomal protein S5"/>
    <property type="match status" value="1"/>
</dbReference>
<name>A0AAD7IZ11_9AGAR</name>
<comment type="similarity">
    <text evidence="1 5">Belongs to the universal ribosomal protein uS5 family.</text>
</comment>
<dbReference type="InterPro" id="IPR000851">
    <property type="entry name" value="Ribosomal_uS5"/>
</dbReference>
<dbReference type="GO" id="GO:0003723">
    <property type="term" value="F:RNA binding"/>
    <property type="evidence" value="ECO:0007669"/>
    <property type="project" value="InterPro"/>
</dbReference>
<dbReference type="SUPFAM" id="SSF54211">
    <property type="entry name" value="Ribosomal protein S5 domain 2-like"/>
    <property type="match status" value="1"/>
</dbReference>
<feature type="region of interest" description="Disordered" evidence="7">
    <location>
        <begin position="105"/>
        <end position="170"/>
    </location>
</feature>
<dbReference type="GO" id="GO:0006412">
    <property type="term" value="P:translation"/>
    <property type="evidence" value="ECO:0007669"/>
    <property type="project" value="InterPro"/>
</dbReference>
<evidence type="ECO:0000256" key="1">
    <source>
        <dbReference type="ARBA" id="ARBA00008945"/>
    </source>
</evidence>
<dbReference type="Pfam" id="PF00333">
    <property type="entry name" value="Ribosomal_S5"/>
    <property type="match status" value="1"/>
</dbReference>
<dbReference type="PANTHER" id="PTHR48277:SF1">
    <property type="entry name" value="MITOCHONDRIAL RIBOSOMAL PROTEIN S5"/>
    <property type="match status" value="1"/>
</dbReference>
<gene>
    <name evidence="9" type="ORF">DFH07DRAFT_512669</name>
</gene>
<dbReference type="PANTHER" id="PTHR48277">
    <property type="entry name" value="MITOCHONDRIAL RIBOSOMAL PROTEIN S5"/>
    <property type="match status" value="1"/>
</dbReference>
<protein>
    <recommendedName>
        <fullName evidence="8">S5 DRBM domain-containing protein</fullName>
    </recommendedName>
</protein>
<keyword evidence="3 4" id="KW-0687">Ribonucleoprotein</keyword>
<reference evidence="9" key="1">
    <citation type="submission" date="2023-03" db="EMBL/GenBank/DDBJ databases">
        <title>Massive genome expansion in bonnet fungi (Mycena s.s.) driven by repeated elements and novel gene families across ecological guilds.</title>
        <authorList>
            <consortium name="Lawrence Berkeley National Laboratory"/>
            <person name="Harder C.B."/>
            <person name="Miyauchi S."/>
            <person name="Viragh M."/>
            <person name="Kuo A."/>
            <person name="Thoen E."/>
            <person name="Andreopoulos B."/>
            <person name="Lu D."/>
            <person name="Skrede I."/>
            <person name="Drula E."/>
            <person name="Henrissat B."/>
            <person name="Morin E."/>
            <person name="Kohler A."/>
            <person name="Barry K."/>
            <person name="LaButti K."/>
            <person name="Morin E."/>
            <person name="Salamov A."/>
            <person name="Lipzen A."/>
            <person name="Mereny Z."/>
            <person name="Hegedus B."/>
            <person name="Baldrian P."/>
            <person name="Stursova M."/>
            <person name="Weitz H."/>
            <person name="Taylor A."/>
            <person name="Grigoriev I.V."/>
            <person name="Nagy L.G."/>
            <person name="Martin F."/>
            <person name="Kauserud H."/>
        </authorList>
    </citation>
    <scope>NUCLEOTIDE SEQUENCE</scope>
    <source>
        <strain evidence="9">CBHHK188m</strain>
    </source>
</reference>
<keyword evidence="10" id="KW-1185">Reference proteome</keyword>
<dbReference type="GO" id="GO:0005737">
    <property type="term" value="C:cytoplasm"/>
    <property type="evidence" value="ECO:0007669"/>
    <property type="project" value="UniProtKB-ARBA"/>
</dbReference>
<dbReference type="GO" id="GO:0005840">
    <property type="term" value="C:ribosome"/>
    <property type="evidence" value="ECO:0007669"/>
    <property type="project" value="UniProtKB-KW"/>
</dbReference>
<dbReference type="PROSITE" id="PS50881">
    <property type="entry name" value="S5_DSRBD"/>
    <property type="match status" value="1"/>
</dbReference>
<dbReference type="GO" id="GO:1990904">
    <property type="term" value="C:ribonucleoprotein complex"/>
    <property type="evidence" value="ECO:0007669"/>
    <property type="project" value="UniProtKB-UniRule"/>
</dbReference>
<dbReference type="Gene3D" id="3.30.160.20">
    <property type="match status" value="1"/>
</dbReference>
<evidence type="ECO:0000256" key="5">
    <source>
        <dbReference type="RuleBase" id="RU003823"/>
    </source>
</evidence>
<comment type="caution">
    <text evidence="9">The sequence shown here is derived from an EMBL/GenBank/DDBJ whole genome shotgun (WGS) entry which is preliminary data.</text>
</comment>
<evidence type="ECO:0000256" key="2">
    <source>
        <dbReference type="ARBA" id="ARBA00022980"/>
    </source>
</evidence>
<evidence type="ECO:0000256" key="3">
    <source>
        <dbReference type="ARBA" id="ARBA00023274"/>
    </source>
</evidence>
<dbReference type="AlphaFoldDB" id="A0AAD7IZ11"/>
<feature type="compositionally biased region" description="Acidic residues" evidence="7">
    <location>
        <begin position="111"/>
        <end position="123"/>
    </location>
</feature>
<dbReference type="InterPro" id="IPR005324">
    <property type="entry name" value="Ribosomal_uS5_C"/>
</dbReference>
<dbReference type="InterPro" id="IPR013810">
    <property type="entry name" value="Ribosomal_uS5_N"/>
</dbReference>
<dbReference type="SUPFAM" id="SSF54768">
    <property type="entry name" value="dsRNA-binding domain-like"/>
    <property type="match status" value="1"/>
</dbReference>
<sequence length="741" mass="83759">MLWPCLPKSLDALKFWHESMNRLARLIGRRPTLFAARRIPLATPRIRRYASDSNSNSHPDSPESLYAEYVETLKSRGASLLPPPSPVSFEVFKQTIEEASLWDASTIPEPADPEDFDFEEFESESPNATELEGGDSMLPFSEEHSDTEEFDFEGGSPDPADLEAGSRGGDPMLEKYDAMLAAIEALEVSNDSDLDMEAELIASSSGGSGDPMLDKYNDMSATLEELEAASSSDLNKMQAELEAGLEDPSPDPVFEQRLARLDVENGPEWEVGQRVAQLVLSTTDKWRLEQIEYKLATYNGPLSRLNIQVEWYLQHPEEIDVDKKEENEGEAEEQSHELVQEEGRPVYDNNAYYYQKTPVDELVAHLQNREVQYVIKERMEWQDRDDLFKLLDSIIVPVFKEDMTVLNKIADIFCKYEDIGLAYTTLPRLPRIRRLDVFKRLLPEPDDEGPSEAEENAEIASIVEETKRSLEMAEAEKNAKREQWPNLMTRDPILDSREVLELPPSKEIPFHNRVVIRNHHSIFTEALEADSFDFKNHEPTKTDDIEEQDKSAGLELPDATQLRITTVLSRFARLQTSKGNKDRSVKVVLVGDGKGMLGLGFGKHKEPEVAHRKGLSDALRNLDWVERFEDRTIWTEVRTKFGATVVILRPRPVGFGLRCNPYIHRLLKAAGIKDISAKVWGSRNRVAVLKATMRLLHAGHAPLGMGDGVGGPGRKAFKGTGLRNKTQVERARGRRLIDLRV</sequence>
<feature type="domain" description="S5 DRBM" evidence="8">
    <location>
        <begin position="562"/>
        <end position="625"/>
    </location>
</feature>
<dbReference type="InterPro" id="IPR020568">
    <property type="entry name" value="Ribosomal_Su5_D2-typ_SF"/>
</dbReference>
<evidence type="ECO:0000256" key="4">
    <source>
        <dbReference type="PROSITE-ProRule" id="PRU00268"/>
    </source>
</evidence>
<dbReference type="GO" id="GO:0003735">
    <property type="term" value="F:structural constituent of ribosome"/>
    <property type="evidence" value="ECO:0007669"/>
    <property type="project" value="UniProtKB-UniRule"/>
</dbReference>
<keyword evidence="6" id="KW-0175">Coiled coil</keyword>
<dbReference type="EMBL" id="JARJLG010000071">
    <property type="protein sequence ID" value="KAJ7753367.1"/>
    <property type="molecule type" value="Genomic_DNA"/>
</dbReference>
<evidence type="ECO:0000259" key="8">
    <source>
        <dbReference type="PROSITE" id="PS50881"/>
    </source>
</evidence>
<evidence type="ECO:0000256" key="6">
    <source>
        <dbReference type="SAM" id="Coils"/>
    </source>
</evidence>
<accession>A0AAD7IZ11</accession>
<evidence type="ECO:0000313" key="10">
    <source>
        <dbReference type="Proteomes" id="UP001215280"/>
    </source>
</evidence>
<keyword evidence="2 4" id="KW-0689">Ribosomal protein</keyword>
<feature type="coiled-coil region" evidence="6">
    <location>
        <begin position="456"/>
        <end position="483"/>
    </location>
</feature>
<evidence type="ECO:0000313" key="9">
    <source>
        <dbReference type="EMBL" id="KAJ7753367.1"/>
    </source>
</evidence>
<dbReference type="Gene3D" id="3.30.230.10">
    <property type="match status" value="1"/>
</dbReference>